<dbReference type="Proteomes" id="UP000051574">
    <property type="component" value="Unassembled WGS sequence"/>
</dbReference>
<dbReference type="InterPro" id="IPR047287">
    <property type="entry name" value="Tudor_SGF29_rpt2"/>
</dbReference>
<keyword evidence="8" id="KW-1185">Reference proteome</keyword>
<dbReference type="CDD" id="cd20394">
    <property type="entry name" value="Tudor_SGF29_rpt2"/>
    <property type="match status" value="1"/>
</dbReference>
<dbReference type="FunFam" id="2.30.30.140:FF:000026">
    <property type="entry name" value="SAGA-associated factor 29 homolog"/>
    <property type="match status" value="1"/>
</dbReference>
<comment type="caution">
    <text evidence="7">The sequence shown here is derived from an EMBL/GenBank/DDBJ whole genome shotgun (WGS) entry which is preliminary data.</text>
</comment>
<evidence type="ECO:0000313" key="7">
    <source>
        <dbReference type="EMBL" id="KRT78267.1"/>
    </source>
</evidence>
<evidence type="ECO:0000256" key="5">
    <source>
        <dbReference type="ARBA" id="ARBA00023242"/>
    </source>
</evidence>
<keyword evidence="4" id="KW-0804">Transcription</keyword>
<evidence type="ECO:0000256" key="2">
    <source>
        <dbReference type="ARBA" id="ARBA00023015"/>
    </source>
</evidence>
<keyword evidence="5" id="KW-0539">Nucleus</keyword>
<protein>
    <recommendedName>
        <fullName evidence="6">SGF29 C-terminal domain-containing protein</fullName>
    </recommendedName>
</protein>
<dbReference type="AlphaFoldDB" id="A0A0T6ATP2"/>
<name>A0A0T6ATP2_9SCAR</name>
<dbReference type="GO" id="GO:0000124">
    <property type="term" value="C:SAGA complex"/>
    <property type="evidence" value="ECO:0007669"/>
    <property type="project" value="InterPro"/>
</dbReference>
<dbReference type="FunFam" id="2.30.30.140:FF:000029">
    <property type="entry name" value="SAGA-associated factor 29 homolog"/>
    <property type="match status" value="1"/>
</dbReference>
<dbReference type="EMBL" id="LJIG01022878">
    <property type="protein sequence ID" value="KRT78267.1"/>
    <property type="molecule type" value="Genomic_DNA"/>
</dbReference>
<dbReference type="PANTHER" id="PTHR21539">
    <property type="entry name" value="SAGA-ASSOCIATED FACTOR 29"/>
    <property type="match status" value="1"/>
</dbReference>
<reference evidence="7 8" key="1">
    <citation type="submission" date="2015-09" db="EMBL/GenBank/DDBJ databases">
        <title>Draft genome of the scarab beetle Oryctes borbonicus.</title>
        <authorList>
            <person name="Meyer J.M."/>
            <person name="Markov G.V."/>
            <person name="Baskaran P."/>
            <person name="Herrmann M."/>
            <person name="Sommer R.J."/>
            <person name="Roedelsperger C."/>
        </authorList>
    </citation>
    <scope>NUCLEOTIDE SEQUENCE [LARGE SCALE GENOMIC DNA]</scope>
    <source>
        <strain evidence="7">OB123</strain>
        <tissue evidence="7">Whole animal</tissue>
    </source>
</reference>
<dbReference type="GO" id="GO:0140672">
    <property type="term" value="C:ATAC complex"/>
    <property type="evidence" value="ECO:0007669"/>
    <property type="project" value="UniProtKB-ARBA"/>
</dbReference>
<organism evidence="7 8">
    <name type="scientific">Oryctes borbonicus</name>
    <dbReference type="NCBI Taxonomy" id="1629725"/>
    <lineage>
        <taxon>Eukaryota</taxon>
        <taxon>Metazoa</taxon>
        <taxon>Ecdysozoa</taxon>
        <taxon>Arthropoda</taxon>
        <taxon>Hexapoda</taxon>
        <taxon>Insecta</taxon>
        <taxon>Pterygota</taxon>
        <taxon>Neoptera</taxon>
        <taxon>Endopterygota</taxon>
        <taxon>Coleoptera</taxon>
        <taxon>Polyphaga</taxon>
        <taxon>Scarabaeiformia</taxon>
        <taxon>Scarabaeidae</taxon>
        <taxon>Dynastinae</taxon>
        <taxon>Oryctes</taxon>
    </lineage>
</organism>
<dbReference type="OrthoDB" id="10265994at2759"/>
<accession>A0A0T6ATP2</accession>
<dbReference type="InterPro" id="IPR047288">
    <property type="entry name" value="Tudor_SGF29_rpt1"/>
</dbReference>
<dbReference type="PROSITE" id="PS51518">
    <property type="entry name" value="SGF29_C"/>
    <property type="match status" value="1"/>
</dbReference>
<keyword evidence="3" id="KW-0175">Coiled coil</keyword>
<sequence>MPFTADAIAAQQVQERLKTLYQLVHDTEKKRQQSEHGINAILKTQNSQEERSSQHYQIKLKGLYKNAIAYTEQEEDVLRKALQKITEIRNIKNERRIQTRHTVNKETIRRGPWMKMLLSSAQTLPLFVGKIGERPPPLCGAIPADSNYVAKVGDMVAALVKVADGDGDCILAEVVSFNHTTNKYEVDDILEEQNQKTRHTLSKRRVIPLPLMRANPETDPSALFPQGTVVMALYPQTTCFYNAIVNKLPGTHLDEYEVIFEDPSYPEGYSPPLGVAQRYVIAVKQKSKQT</sequence>
<evidence type="ECO:0000256" key="3">
    <source>
        <dbReference type="ARBA" id="ARBA00023054"/>
    </source>
</evidence>
<evidence type="ECO:0000256" key="4">
    <source>
        <dbReference type="ARBA" id="ARBA00023163"/>
    </source>
</evidence>
<feature type="domain" description="SGF29 C-terminal" evidence="6">
    <location>
        <begin position="146"/>
        <end position="289"/>
    </location>
</feature>
<dbReference type="InterPro" id="IPR037802">
    <property type="entry name" value="SGF29"/>
</dbReference>
<dbReference type="GO" id="GO:0005634">
    <property type="term" value="C:nucleus"/>
    <property type="evidence" value="ECO:0007669"/>
    <property type="project" value="UniProtKB-SubCell"/>
</dbReference>
<evidence type="ECO:0000313" key="8">
    <source>
        <dbReference type="Proteomes" id="UP000051574"/>
    </source>
</evidence>
<dbReference type="Gene3D" id="2.30.30.140">
    <property type="match status" value="2"/>
</dbReference>
<dbReference type="Pfam" id="PF07039">
    <property type="entry name" value="SGF29_Tudor"/>
    <property type="match status" value="1"/>
</dbReference>
<proteinExistence type="predicted"/>
<comment type="subcellular location">
    <subcellularLocation>
        <location evidence="1">Nucleus</location>
    </subcellularLocation>
</comment>
<dbReference type="CDD" id="cd20393">
    <property type="entry name" value="Tudor_SGF29_rpt1"/>
    <property type="match status" value="1"/>
</dbReference>
<gene>
    <name evidence="7" type="ORF">AMK59_6720</name>
</gene>
<dbReference type="InterPro" id="IPR010750">
    <property type="entry name" value="SGF29_tudor-like_dom"/>
</dbReference>
<keyword evidence="2" id="KW-0805">Transcription regulation</keyword>
<evidence type="ECO:0000259" key="6">
    <source>
        <dbReference type="PROSITE" id="PS51518"/>
    </source>
</evidence>
<dbReference type="PANTHER" id="PTHR21539:SF0">
    <property type="entry name" value="SAGA-ASSOCIATED FACTOR 29"/>
    <property type="match status" value="1"/>
</dbReference>
<evidence type="ECO:0000256" key="1">
    <source>
        <dbReference type="ARBA" id="ARBA00004123"/>
    </source>
</evidence>